<dbReference type="GeneID" id="78403042"/>
<organism evidence="1 2">
    <name type="scientific">Empedobacter falsenii</name>
    <dbReference type="NCBI Taxonomy" id="343874"/>
    <lineage>
        <taxon>Bacteria</taxon>
        <taxon>Pseudomonadati</taxon>
        <taxon>Bacteroidota</taxon>
        <taxon>Flavobacteriia</taxon>
        <taxon>Flavobacteriales</taxon>
        <taxon>Weeksellaceae</taxon>
        <taxon>Empedobacter</taxon>
    </lineage>
</organism>
<evidence type="ECO:0000313" key="2">
    <source>
        <dbReference type="Proteomes" id="UP000510643"/>
    </source>
</evidence>
<evidence type="ECO:0008006" key="3">
    <source>
        <dbReference type="Google" id="ProtNLM"/>
    </source>
</evidence>
<sequence length="143" mass="17100">MRIWSVHPKYLDAKGIVALWRETLLAKNVLEGNTKGYKNHPQLIRFKAVEKPLEAINQYLAEVWDEATRRGYNFDRNKIDFDFKKIKIDVTIGQMQYEFNHLLKKLEQRDPERFKQVENLKMVDCAEIFEVKEGEIEKWEIIS</sequence>
<gene>
    <name evidence="1" type="ORF">FH779_16260</name>
</gene>
<dbReference type="EMBL" id="CP040908">
    <property type="protein sequence ID" value="QLL59539.1"/>
    <property type="molecule type" value="Genomic_DNA"/>
</dbReference>
<dbReference type="RefSeq" id="WP_180905450.1">
    <property type="nucleotide sequence ID" value="NZ_CP040908.1"/>
</dbReference>
<name>A0A7H9DXT0_9FLAO</name>
<evidence type="ECO:0000313" key="1">
    <source>
        <dbReference type="EMBL" id="QLL59539.1"/>
    </source>
</evidence>
<dbReference type="Proteomes" id="UP000510643">
    <property type="component" value="Chromosome"/>
</dbReference>
<proteinExistence type="predicted"/>
<dbReference type="SUPFAM" id="SSF47077">
    <property type="entry name" value="T4 endonuclease V"/>
    <property type="match status" value="1"/>
</dbReference>
<dbReference type="InterPro" id="IPR004260">
    <property type="entry name" value="Pyr-dimer_DNA_glycosylase"/>
</dbReference>
<dbReference type="KEGG" id="efal:FH779_16260"/>
<keyword evidence="2" id="KW-1185">Reference proteome</keyword>
<dbReference type="AlphaFoldDB" id="A0A7H9DXT0"/>
<dbReference type="Pfam" id="PF03013">
    <property type="entry name" value="Pyr_excise"/>
    <property type="match status" value="1"/>
</dbReference>
<accession>A0A7H9DXT0</accession>
<protein>
    <recommendedName>
        <fullName evidence="3">DNA lyase</fullName>
    </recommendedName>
</protein>
<reference evidence="1 2" key="1">
    <citation type="submission" date="2019-06" db="EMBL/GenBank/DDBJ databases">
        <title>Emergence of pandrug resistant Empedobacter falsenii in China.</title>
        <authorList>
            <person name="Dong N."/>
            <person name="Chen S."/>
            <person name="Zhang R."/>
        </authorList>
    </citation>
    <scope>NUCLEOTIDE SEQUENCE [LARGE SCALE GENOMIC DNA]</scope>
    <source>
        <strain evidence="1 2">1681-1</strain>
    </source>
</reference>